<accession>A0A0K1JNB6</accession>
<dbReference type="KEGG" id="lmoi:VV02_24015"/>
<evidence type="ECO:0000313" key="2">
    <source>
        <dbReference type="Proteomes" id="UP000066480"/>
    </source>
</evidence>
<evidence type="ECO:0000313" key="1">
    <source>
        <dbReference type="EMBL" id="AKU18197.1"/>
    </source>
</evidence>
<protein>
    <submittedName>
        <fullName evidence="1">Uncharacterized protein</fullName>
    </submittedName>
</protein>
<proteinExistence type="predicted"/>
<keyword evidence="2" id="KW-1185">Reference proteome</keyword>
<dbReference type="Proteomes" id="UP000066480">
    <property type="component" value="Chromosome"/>
</dbReference>
<sequence length="178" mass="20196">MPESHNGVVQHSVAVTTLVQDRRLLETRHHYQFFATFDGAEYLVWGTAAEEVPEPVGDVTVKTVQVENGYLHQFWLPAPMQRGRTYDLRFVMKGDPGDPLWLMGEGLAFHEPVRIARFEARFQGECPPVVWSYSGLTALEQPGIPRATNQLGLDPKRTVQAEFYDLYGGLYSGLAWDW</sequence>
<name>A0A0K1JNB6_9MICO</name>
<organism evidence="1 2">
    <name type="scientific">Luteipulveratus mongoliensis</name>
    <dbReference type="NCBI Taxonomy" id="571913"/>
    <lineage>
        <taxon>Bacteria</taxon>
        <taxon>Bacillati</taxon>
        <taxon>Actinomycetota</taxon>
        <taxon>Actinomycetes</taxon>
        <taxon>Micrococcales</taxon>
        <taxon>Dermacoccaceae</taxon>
        <taxon>Luteipulveratus</taxon>
    </lineage>
</organism>
<gene>
    <name evidence="1" type="ORF">VV02_24015</name>
</gene>
<dbReference type="AlphaFoldDB" id="A0A0K1JNB6"/>
<dbReference type="OrthoDB" id="4773831at2"/>
<reference evidence="1 2" key="1">
    <citation type="submission" date="2015-03" db="EMBL/GenBank/DDBJ databases">
        <title>Luteipulveratus halotolerans sp. nov., a novel actinobacterium (Dermacoccaceae) from Sarawak, Malaysia.</title>
        <authorList>
            <person name="Juboi H."/>
            <person name="Basik A."/>
            <person name="Shamsul S.S."/>
            <person name="Arnold P."/>
            <person name="Schmitt E.K."/>
            <person name="Sanglier J.-J."/>
            <person name="Yeo T."/>
        </authorList>
    </citation>
    <scope>NUCLEOTIDE SEQUENCE [LARGE SCALE GENOMIC DNA]</scope>
    <source>
        <strain evidence="1 2">MN07-A0370</strain>
    </source>
</reference>
<dbReference type="RefSeq" id="WP_052595725.1">
    <property type="nucleotide sequence ID" value="NZ_CP011112.1"/>
</dbReference>
<dbReference type="EMBL" id="CP011112">
    <property type="protein sequence ID" value="AKU18197.1"/>
    <property type="molecule type" value="Genomic_DNA"/>
</dbReference>